<accession>A0ABR6ZHE6</accession>
<dbReference type="Proteomes" id="UP000646911">
    <property type="component" value="Unassembled WGS sequence"/>
</dbReference>
<sequence length="186" mass="20878">MTSQFGVDSTQEKLVENMKISQLLLFVMSFVVTLNISTAAPLLVLADQHSGHKHDAEIRTQLNLNDGKKWRTDDALRHAMTNIRISITNTLTAIHSGNLQSTQYNVLTKSIEKEIAFIVAHCKLDPKADENLHIILGRFAIGMDVVTAKRGTQEKELGLINMAETLNTYGKYFDHPGWRAIEFNSQ</sequence>
<feature type="transmembrane region" description="Helical" evidence="1">
    <location>
        <begin position="20"/>
        <end position="45"/>
    </location>
</feature>
<dbReference type="RefSeq" id="WP_186956863.1">
    <property type="nucleotide sequence ID" value="NZ_JACOFX010000025.1"/>
</dbReference>
<keyword evidence="1" id="KW-1133">Transmembrane helix</keyword>
<gene>
    <name evidence="2" type="ORF">H8L47_26605</name>
</gene>
<proteinExistence type="predicted"/>
<protein>
    <submittedName>
        <fullName evidence="2">Uncharacterized protein</fullName>
    </submittedName>
</protein>
<evidence type="ECO:0000256" key="1">
    <source>
        <dbReference type="SAM" id="Phobius"/>
    </source>
</evidence>
<reference evidence="2 3" key="1">
    <citation type="submission" date="2020-08" db="EMBL/GenBank/DDBJ databases">
        <title>Novel species isolated from subtropical streams in China.</title>
        <authorList>
            <person name="Lu H."/>
        </authorList>
    </citation>
    <scope>NUCLEOTIDE SEQUENCE [LARGE SCALE GENOMIC DNA]</scope>
    <source>
        <strain evidence="2 3">NL8W</strain>
    </source>
</reference>
<evidence type="ECO:0000313" key="2">
    <source>
        <dbReference type="EMBL" id="MBC3911150.1"/>
    </source>
</evidence>
<organism evidence="2 3">
    <name type="scientific">Undibacterium umbellatum</name>
    <dbReference type="NCBI Taxonomy" id="2762300"/>
    <lineage>
        <taxon>Bacteria</taxon>
        <taxon>Pseudomonadati</taxon>
        <taxon>Pseudomonadota</taxon>
        <taxon>Betaproteobacteria</taxon>
        <taxon>Burkholderiales</taxon>
        <taxon>Oxalobacteraceae</taxon>
        <taxon>Undibacterium</taxon>
    </lineage>
</organism>
<keyword evidence="3" id="KW-1185">Reference proteome</keyword>
<name>A0ABR6ZHE6_9BURK</name>
<keyword evidence="1" id="KW-0812">Transmembrane</keyword>
<evidence type="ECO:0000313" key="3">
    <source>
        <dbReference type="Proteomes" id="UP000646911"/>
    </source>
</evidence>
<keyword evidence="1" id="KW-0472">Membrane</keyword>
<dbReference type="EMBL" id="JACOFX010000025">
    <property type="protein sequence ID" value="MBC3911150.1"/>
    <property type="molecule type" value="Genomic_DNA"/>
</dbReference>
<comment type="caution">
    <text evidence="2">The sequence shown here is derived from an EMBL/GenBank/DDBJ whole genome shotgun (WGS) entry which is preliminary data.</text>
</comment>